<evidence type="ECO:0000313" key="2">
    <source>
        <dbReference type="EMBL" id="KAL0100994.1"/>
    </source>
</evidence>
<evidence type="ECO:0000313" key="3">
    <source>
        <dbReference type="Proteomes" id="UP001430953"/>
    </source>
</evidence>
<dbReference type="EMBL" id="JADYXP020000025">
    <property type="protein sequence ID" value="KAL0100994.1"/>
    <property type="molecule type" value="Genomic_DNA"/>
</dbReference>
<protein>
    <submittedName>
        <fullName evidence="2">Uncharacterized protein</fullName>
    </submittedName>
</protein>
<sequence>MGRCAETNKRFATIIKGNNMYNRAWQQLRSFKAIGGKDTTELRPNVYISLPCPIFSQTNKWSMQNVWIRDSTPSLTYSNRKYEAIVKPTPLTPEEAATKTTRLQLATSRMSYPMNLTRQQTAEILRPPPSGTSTHLNSTPSRLLTNSMTYTIPDITQSASRCESVPLPSQSSERTLIYPQFEIDSHLFPSNSQPPSKPETYHPFSDLDFPTSIGRPPTVIPHPEKNSASYAPDNNPPSSRFCESENYQYPSNRKFYNCESHLPRCGYHMCGYQSARNSEFRPSIPCSPCSFPIKQPERNCLWPGSHHFHYNRAEITNCPFGSTHPPPFFPRTSHYSHFSPPCRHSHAHCHSHIHQENHM</sequence>
<gene>
    <name evidence="2" type="ORF">PUN28_019415</name>
</gene>
<reference evidence="2 3" key="1">
    <citation type="submission" date="2023-03" db="EMBL/GenBank/DDBJ databases">
        <title>High recombination rates correlate with genetic variation in Cardiocondyla obscurior ants.</title>
        <authorList>
            <person name="Errbii M."/>
        </authorList>
    </citation>
    <scope>NUCLEOTIDE SEQUENCE [LARGE SCALE GENOMIC DNA]</scope>
    <source>
        <strain evidence="2">Alpha-2009</strain>
        <tissue evidence="2">Whole body</tissue>
    </source>
</reference>
<proteinExistence type="predicted"/>
<keyword evidence="3" id="KW-1185">Reference proteome</keyword>
<dbReference type="AlphaFoldDB" id="A0AAW2EFB3"/>
<name>A0AAW2EFB3_9HYME</name>
<dbReference type="Proteomes" id="UP001430953">
    <property type="component" value="Unassembled WGS sequence"/>
</dbReference>
<evidence type="ECO:0000256" key="1">
    <source>
        <dbReference type="SAM" id="MobiDB-lite"/>
    </source>
</evidence>
<feature type="region of interest" description="Disordered" evidence="1">
    <location>
        <begin position="215"/>
        <end position="243"/>
    </location>
</feature>
<accession>A0AAW2EFB3</accession>
<comment type="caution">
    <text evidence="2">The sequence shown here is derived from an EMBL/GenBank/DDBJ whole genome shotgun (WGS) entry which is preliminary data.</text>
</comment>
<organism evidence="2 3">
    <name type="scientific">Cardiocondyla obscurior</name>
    <dbReference type="NCBI Taxonomy" id="286306"/>
    <lineage>
        <taxon>Eukaryota</taxon>
        <taxon>Metazoa</taxon>
        <taxon>Ecdysozoa</taxon>
        <taxon>Arthropoda</taxon>
        <taxon>Hexapoda</taxon>
        <taxon>Insecta</taxon>
        <taxon>Pterygota</taxon>
        <taxon>Neoptera</taxon>
        <taxon>Endopterygota</taxon>
        <taxon>Hymenoptera</taxon>
        <taxon>Apocrita</taxon>
        <taxon>Aculeata</taxon>
        <taxon>Formicoidea</taxon>
        <taxon>Formicidae</taxon>
        <taxon>Myrmicinae</taxon>
        <taxon>Cardiocondyla</taxon>
    </lineage>
</organism>